<evidence type="ECO:0000256" key="9">
    <source>
        <dbReference type="ARBA" id="ARBA00023242"/>
    </source>
</evidence>
<evidence type="ECO:0000256" key="10">
    <source>
        <dbReference type="ARBA" id="ARBA00048594"/>
    </source>
</evidence>
<evidence type="ECO:0000256" key="4">
    <source>
        <dbReference type="ARBA" id="ARBA00010849"/>
    </source>
</evidence>
<dbReference type="HAMAP" id="MF_00235">
    <property type="entry name" value="Adenylate_kinase_Adk"/>
    <property type="match status" value="1"/>
</dbReference>
<proteinExistence type="inferred from homology"/>
<dbReference type="InterPro" id="IPR008145">
    <property type="entry name" value="GK/Ca_channel_bsu"/>
</dbReference>
<dbReference type="NCBIfam" id="TIGR03263">
    <property type="entry name" value="guanyl_kin"/>
    <property type="match status" value="1"/>
</dbReference>
<keyword evidence="7" id="KW-0418">Kinase</keyword>
<dbReference type="CDD" id="cd00071">
    <property type="entry name" value="GMPK"/>
    <property type="match status" value="1"/>
</dbReference>
<feature type="coiled-coil region" evidence="11">
    <location>
        <begin position="178"/>
        <end position="205"/>
    </location>
</feature>
<name>A0A383V5T4_TETOB</name>
<reference evidence="13 14" key="1">
    <citation type="submission" date="2016-10" db="EMBL/GenBank/DDBJ databases">
        <authorList>
            <person name="Cai Z."/>
        </authorList>
    </citation>
    <scope>NUCLEOTIDE SEQUENCE [LARGE SCALE GENOMIC DNA]</scope>
</reference>
<dbReference type="PRINTS" id="PR00094">
    <property type="entry name" value="ADENYLTKNASE"/>
</dbReference>
<protein>
    <recommendedName>
        <fullName evidence="12">Guanylate kinase-like domain-containing protein</fullName>
    </recommendedName>
</protein>
<dbReference type="InterPro" id="IPR027417">
    <property type="entry name" value="P-loop_NTPase"/>
</dbReference>
<dbReference type="SUPFAM" id="SSF52540">
    <property type="entry name" value="P-loop containing nucleoside triphosphate hydrolases"/>
    <property type="match status" value="2"/>
</dbReference>
<comment type="subcellular location">
    <subcellularLocation>
        <location evidence="1">Nucleus</location>
    </subcellularLocation>
</comment>
<dbReference type="InterPro" id="IPR000850">
    <property type="entry name" value="Adenylat/UMP-CMP_kin"/>
</dbReference>
<evidence type="ECO:0000256" key="7">
    <source>
        <dbReference type="ARBA" id="ARBA00022777"/>
    </source>
</evidence>
<keyword evidence="8" id="KW-0067">ATP-binding</keyword>
<comment type="similarity">
    <text evidence="4">Belongs to the dpy-30 family.</text>
</comment>
<dbReference type="Gene3D" id="1.20.890.10">
    <property type="entry name" value="cAMP-dependent protein kinase regulatory subunit, dimerization-anchoring domain"/>
    <property type="match status" value="1"/>
</dbReference>
<dbReference type="GO" id="GO:0005829">
    <property type="term" value="C:cytosol"/>
    <property type="evidence" value="ECO:0007669"/>
    <property type="project" value="TreeGrafter"/>
</dbReference>
<comment type="similarity">
    <text evidence="2">Belongs to the guanylate kinase family.</text>
</comment>
<dbReference type="GO" id="GO:0005634">
    <property type="term" value="C:nucleus"/>
    <property type="evidence" value="ECO:0007669"/>
    <property type="project" value="UniProtKB-SubCell"/>
</dbReference>
<dbReference type="Pfam" id="PF00406">
    <property type="entry name" value="ADK"/>
    <property type="match status" value="1"/>
</dbReference>
<dbReference type="Gene3D" id="3.40.50.300">
    <property type="entry name" value="P-loop containing nucleotide triphosphate hydrolases"/>
    <property type="match status" value="2"/>
</dbReference>
<dbReference type="CDD" id="cd22965">
    <property type="entry name" value="DD_DPY30_SDC1"/>
    <property type="match status" value="1"/>
</dbReference>
<evidence type="ECO:0000256" key="2">
    <source>
        <dbReference type="ARBA" id="ARBA00005790"/>
    </source>
</evidence>
<dbReference type="PROSITE" id="PS00113">
    <property type="entry name" value="ADENYLATE_KINASE"/>
    <property type="match status" value="1"/>
</dbReference>
<dbReference type="InterPro" id="IPR033690">
    <property type="entry name" value="Adenylat_kinase_CS"/>
</dbReference>
<evidence type="ECO:0000256" key="6">
    <source>
        <dbReference type="ARBA" id="ARBA00022741"/>
    </source>
</evidence>
<dbReference type="AlphaFoldDB" id="A0A383V5T4"/>
<gene>
    <name evidence="13" type="ORF">BQ4739_LOCUS1507</name>
</gene>
<dbReference type="Pfam" id="PF00625">
    <property type="entry name" value="Guanylate_kin"/>
    <property type="match status" value="1"/>
</dbReference>
<accession>A0A383V5T4</accession>
<dbReference type="Pfam" id="PF05186">
    <property type="entry name" value="Dpy-30"/>
    <property type="match status" value="1"/>
</dbReference>
<dbReference type="InterPro" id="IPR017665">
    <property type="entry name" value="Guanylate_kinase"/>
</dbReference>
<dbReference type="GO" id="GO:0005524">
    <property type="term" value="F:ATP binding"/>
    <property type="evidence" value="ECO:0007669"/>
    <property type="project" value="UniProtKB-KW"/>
</dbReference>
<dbReference type="InterPro" id="IPR008144">
    <property type="entry name" value="Guanylate_kin-like_dom"/>
</dbReference>
<dbReference type="InterPro" id="IPR007858">
    <property type="entry name" value="Dpy-30_motif"/>
</dbReference>
<evidence type="ECO:0000256" key="3">
    <source>
        <dbReference type="ARBA" id="ARBA00007220"/>
    </source>
</evidence>
<evidence type="ECO:0000256" key="11">
    <source>
        <dbReference type="SAM" id="Coils"/>
    </source>
</evidence>
<dbReference type="PANTHER" id="PTHR23117:SF13">
    <property type="entry name" value="GUANYLATE KINASE"/>
    <property type="match status" value="1"/>
</dbReference>
<evidence type="ECO:0000313" key="14">
    <source>
        <dbReference type="Proteomes" id="UP000256970"/>
    </source>
</evidence>
<dbReference type="InterPro" id="IPR020590">
    <property type="entry name" value="Guanylate_kinase_CS"/>
</dbReference>
<keyword evidence="11" id="KW-0175">Coiled coil</keyword>
<evidence type="ECO:0000256" key="1">
    <source>
        <dbReference type="ARBA" id="ARBA00004123"/>
    </source>
</evidence>
<dbReference type="PANTHER" id="PTHR23117">
    <property type="entry name" value="GUANYLATE KINASE-RELATED"/>
    <property type="match status" value="1"/>
</dbReference>
<comment type="similarity">
    <text evidence="3">Belongs to the adenylate kinase family.</text>
</comment>
<dbReference type="SMART" id="SM00072">
    <property type="entry name" value="GuKc"/>
    <property type="match status" value="1"/>
</dbReference>
<sequence>MATPKLLVYVLGAPGAGKGTQSDLIVKEFGWTHVSAGDLLRAEVQKGTEWGKQAEDIMREGKMVPGSMIIGLLKGALSSGEHTKVLVDGFPRVLEQLHDFEQEVRPCNTALFYNVAEDIARQRLLQRAESSGRVDDNEETIHKRFVVFEEQSMPVVEALREQCRLSEVDAGASPDEVYAATKRIIQQLEQELAASEAAAAAVAAAEAGPAGAADRAEAAAEAAAPAVAAEAAASSEAAAEPAAAAAAEEQEELAVPVAAAAAAAPAAVADAVAADAAAAEAPAAVPVLAAAEAPAEVAAPADAVLSAVQMDLSGIRTPIVICGPSGVGKGTLIGKLMAQHPAKFGFSVSHTTRDPRPGEQHGVHYYFTDAEAMAAQVAGGMFLEHATVHGNSYGTSLAAVARVSAEGKHCVLDIDVQGAQQVRSSALGDRCLFIFVAPPSEQELERRLRNRGTETEEKVLQRLANATSEIAKAQEPGLFHHTLVNGDLEQAYLQLQQLINKRVPGLLPEPDAAAAAAAPAMQEAEQAAAAVSADAISTQPAVMAAADADVDASSAAPAPAAVAAAAPEPVLANGTAAAAAAGAGVAAAAAAAAAAAVAHSNGGTSTLLDFGFGASAGPAVAAKGMPVRQYMDVTVIPVLREGLKALNVARPDDPWQFLADYLVANKPLAHA</sequence>
<organism evidence="13 14">
    <name type="scientific">Tetradesmus obliquus</name>
    <name type="common">Green alga</name>
    <name type="synonym">Acutodesmus obliquus</name>
    <dbReference type="NCBI Taxonomy" id="3088"/>
    <lineage>
        <taxon>Eukaryota</taxon>
        <taxon>Viridiplantae</taxon>
        <taxon>Chlorophyta</taxon>
        <taxon>core chlorophytes</taxon>
        <taxon>Chlorophyceae</taxon>
        <taxon>CS clade</taxon>
        <taxon>Sphaeropleales</taxon>
        <taxon>Scenedesmaceae</taxon>
        <taxon>Tetradesmus</taxon>
    </lineage>
</organism>
<evidence type="ECO:0000313" key="13">
    <source>
        <dbReference type="EMBL" id="SZX60968.1"/>
    </source>
</evidence>
<dbReference type="PROSITE" id="PS50052">
    <property type="entry name" value="GUANYLATE_KINASE_2"/>
    <property type="match status" value="1"/>
</dbReference>
<keyword evidence="6" id="KW-0547">Nucleotide-binding</keyword>
<dbReference type="InterPro" id="IPR049629">
    <property type="entry name" value="DPY30_SDC1_DD"/>
</dbReference>
<keyword evidence="9" id="KW-0539">Nucleus</keyword>
<dbReference type="EMBL" id="FNXT01000117">
    <property type="protein sequence ID" value="SZX60968.1"/>
    <property type="molecule type" value="Genomic_DNA"/>
</dbReference>
<dbReference type="PROSITE" id="PS00856">
    <property type="entry name" value="GUANYLATE_KINASE_1"/>
    <property type="match status" value="1"/>
</dbReference>
<feature type="domain" description="Guanylate kinase-like" evidence="12">
    <location>
        <begin position="316"/>
        <end position="500"/>
    </location>
</feature>
<evidence type="ECO:0000256" key="8">
    <source>
        <dbReference type="ARBA" id="ARBA00022840"/>
    </source>
</evidence>
<evidence type="ECO:0000259" key="12">
    <source>
        <dbReference type="PROSITE" id="PS50052"/>
    </source>
</evidence>
<dbReference type="STRING" id="3088.A0A383V5T4"/>
<dbReference type="FunFam" id="3.40.50.300:FF:000776">
    <property type="entry name" value="Guanylate kinase 2"/>
    <property type="match status" value="1"/>
</dbReference>
<dbReference type="GO" id="GO:0004385">
    <property type="term" value="F:GMP kinase activity"/>
    <property type="evidence" value="ECO:0007669"/>
    <property type="project" value="UniProtKB-EC"/>
</dbReference>
<dbReference type="CDD" id="cd01428">
    <property type="entry name" value="ADK"/>
    <property type="match status" value="1"/>
</dbReference>
<keyword evidence="5" id="KW-0808">Transferase</keyword>
<keyword evidence="14" id="KW-1185">Reference proteome</keyword>
<evidence type="ECO:0000256" key="5">
    <source>
        <dbReference type="ARBA" id="ARBA00022679"/>
    </source>
</evidence>
<comment type="catalytic activity">
    <reaction evidence="10">
        <text>GMP + ATP = GDP + ADP</text>
        <dbReference type="Rhea" id="RHEA:20780"/>
        <dbReference type="ChEBI" id="CHEBI:30616"/>
        <dbReference type="ChEBI" id="CHEBI:58115"/>
        <dbReference type="ChEBI" id="CHEBI:58189"/>
        <dbReference type="ChEBI" id="CHEBI:456216"/>
        <dbReference type="EC" id="2.7.4.8"/>
    </reaction>
</comment>
<dbReference type="Proteomes" id="UP000256970">
    <property type="component" value="Unassembled WGS sequence"/>
</dbReference>